<dbReference type="GO" id="GO:0016020">
    <property type="term" value="C:membrane"/>
    <property type="evidence" value="ECO:0007669"/>
    <property type="project" value="UniProtKB-SubCell"/>
</dbReference>
<name>A0A9E5MJZ8_9GAMM</name>
<evidence type="ECO:0000256" key="3">
    <source>
        <dbReference type="ARBA" id="ARBA00022989"/>
    </source>
</evidence>
<feature type="transmembrane region" description="Helical" evidence="6">
    <location>
        <begin position="102"/>
        <end position="122"/>
    </location>
</feature>
<dbReference type="InterPro" id="IPR051533">
    <property type="entry name" value="WaaL-like"/>
</dbReference>
<evidence type="ECO:0000256" key="1">
    <source>
        <dbReference type="ARBA" id="ARBA00004141"/>
    </source>
</evidence>
<sequence length="443" mass="50088">MPIRDMLVTLAVLITLPYIFKRPYIGVLVWSWLSYMNPHRMCWGFAFDMPFAQIVALVLIAAMCLDKSKKSLPYDKTLIIWALFLTWITITSIFALFPESAWILYIKVLKIQLVTFFTMILLTDQKKINQLIWVIVLSIGYFSVKGGVFTLVHGGAFRVWGPPGGYIEENNSLALATLMIVPLMVYLYQITPKKWIRYSLAGAIILSLLSALGSQSRGALLAVIAVGGYFWLVSSHKIITGPTLILLAFLGFSFMPGSWHERMDTIQNYEEDASAMQRLNAWQYSINVASDRLTGGGMQAWKLESFLIWAPNPHYVHSAHSIFFSILGDHGWPGLVLFLLILAMSWWNLSWVIKNAKGTESAKLAKMIKVSLVAYCSGGAFLSLAYFDLPWHFYAIAILLRHQNKIQEVPKFLHRNIKQSHRNSGQPRELEAPAHPVTVKSSL</sequence>
<keyword evidence="9" id="KW-0436">Ligase</keyword>
<dbReference type="InterPro" id="IPR017528">
    <property type="entry name" value="CHP03097O-antigen_lig-rel"/>
</dbReference>
<evidence type="ECO:0000313" key="10">
    <source>
        <dbReference type="Proteomes" id="UP000787472"/>
    </source>
</evidence>
<feature type="region of interest" description="Disordered" evidence="5">
    <location>
        <begin position="421"/>
        <end position="443"/>
    </location>
</feature>
<evidence type="ECO:0000259" key="8">
    <source>
        <dbReference type="Pfam" id="PF19358"/>
    </source>
</evidence>
<dbReference type="NCBIfam" id="TIGR03097">
    <property type="entry name" value="PEP_O_lig_1"/>
    <property type="match status" value="1"/>
</dbReference>
<evidence type="ECO:0000256" key="2">
    <source>
        <dbReference type="ARBA" id="ARBA00022692"/>
    </source>
</evidence>
<comment type="caution">
    <text evidence="9">The sequence shown here is derived from an EMBL/GenBank/DDBJ whole genome shotgun (WGS) entry which is preliminary data.</text>
</comment>
<feature type="transmembrane region" description="Helical" evidence="6">
    <location>
        <begin position="218"/>
        <end position="234"/>
    </location>
</feature>
<keyword evidence="10" id="KW-1185">Reference proteome</keyword>
<accession>A0A9E5MJZ8</accession>
<feature type="transmembrane region" description="Helical" evidence="6">
    <location>
        <begin position="195"/>
        <end position="212"/>
    </location>
</feature>
<feature type="transmembrane region" description="Helical" evidence="6">
    <location>
        <begin position="370"/>
        <end position="387"/>
    </location>
</feature>
<dbReference type="GO" id="GO:0016874">
    <property type="term" value="F:ligase activity"/>
    <property type="evidence" value="ECO:0007669"/>
    <property type="project" value="UniProtKB-KW"/>
</dbReference>
<protein>
    <submittedName>
        <fullName evidence="9">O-glycosylation ligase, exosortase A system-associated</fullName>
    </submittedName>
</protein>
<gene>
    <name evidence="9" type="ORF">G8770_03900</name>
</gene>
<dbReference type="PANTHER" id="PTHR37422:SF13">
    <property type="entry name" value="LIPOPOLYSACCHARIDE BIOSYNTHESIS PROTEIN PA4999-RELATED"/>
    <property type="match status" value="1"/>
</dbReference>
<dbReference type="RefSeq" id="WP_167181951.1">
    <property type="nucleotide sequence ID" value="NZ_JAAONZ010000002.1"/>
</dbReference>
<evidence type="ECO:0000256" key="6">
    <source>
        <dbReference type="SAM" id="Phobius"/>
    </source>
</evidence>
<feature type="transmembrane region" description="Helical" evidence="6">
    <location>
        <begin position="131"/>
        <end position="152"/>
    </location>
</feature>
<evidence type="ECO:0000313" key="9">
    <source>
        <dbReference type="EMBL" id="NHO64687.1"/>
    </source>
</evidence>
<proteinExistence type="predicted"/>
<feature type="transmembrane region" description="Helical" evidence="6">
    <location>
        <begin position="45"/>
        <end position="65"/>
    </location>
</feature>
<dbReference type="EMBL" id="JAAONZ010000002">
    <property type="protein sequence ID" value="NHO64687.1"/>
    <property type="molecule type" value="Genomic_DNA"/>
</dbReference>
<comment type="subcellular location">
    <subcellularLocation>
        <location evidence="1">Membrane</location>
        <topology evidence="1">Multi-pass membrane protein</topology>
    </subcellularLocation>
</comment>
<evidence type="ECO:0000256" key="4">
    <source>
        <dbReference type="ARBA" id="ARBA00023136"/>
    </source>
</evidence>
<dbReference type="Pfam" id="PF04932">
    <property type="entry name" value="Wzy_C"/>
    <property type="match status" value="1"/>
</dbReference>
<reference evidence="9" key="1">
    <citation type="submission" date="2020-03" db="EMBL/GenBank/DDBJ databases">
        <authorList>
            <person name="Guo F."/>
        </authorList>
    </citation>
    <scope>NUCLEOTIDE SEQUENCE</scope>
    <source>
        <strain evidence="9">JCM 30134</strain>
    </source>
</reference>
<keyword evidence="3 6" id="KW-1133">Transmembrane helix</keyword>
<dbReference type="InterPro" id="IPR045979">
    <property type="entry name" value="DUF5935"/>
</dbReference>
<evidence type="ECO:0000256" key="5">
    <source>
        <dbReference type="SAM" id="MobiDB-lite"/>
    </source>
</evidence>
<feature type="domain" description="DUF5935" evidence="8">
    <location>
        <begin position="3"/>
        <end position="189"/>
    </location>
</feature>
<keyword evidence="4 6" id="KW-0472">Membrane</keyword>
<feature type="transmembrane region" description="Helical" evidence="6">
    <location>
        <begin position="172"/>
        <end position="188"/>
    </location>
</feature>
<dbReference type="Proteomes" id="UP000787472">
    <property type="component" value="Unassembled WGS sequence"/>
</dbReference>
<dbReference type="Pfam" id="PF19358">
    <property type="entry name" value="DUF5935"/>
    <property type="match status" value="1"/>
</dbReference>
<dbReference type="PANTHER" id="PTHR37422">
    <property type="entry name" value="TEICHURONIC ACID BIOSYNTHESIS PROTEIN TUAE"/>
    <property type="match status" value="1"/>
</dbReference>
<feature type="transmembrane region" description="Helical" evidence="6">
    <location>
        <begin position="331"/>
        <end position="349"/>
    </location>
</feature>
<feature type="transmembrane region" description="Helical" evidence="6">
    <location>
        <begin position="241"/>
        <end position="259"/>
    </location>
</feature>
<feature type="transmembrane region" description="Helical" evidence="6">
    <location>
        <begin position="77"/>
        <end position="96"/>
    </location>
</feature>
<dbReference type="InterPro" id="IPR007016">
    <property type="entry name" value="O-antigen_ligase-rel_domated"/>
</dbReference>
<organism evidence="9 10">
    <name type="scientific">Pseudomaricurvus hydrocarbonicus</name>
    <dbReference type="NCBI Taxonomy" id="1470433"/>
    <lineage>
        <taxon>Bacteria</taxon>
        <taxon>Pseudomonadati</taxon>
        <taxon>Pseudomonadota</taxon>
        <taxon>Gammaproteobacteria</taxon>
        <taxon>Cellvibrionales</taxon>
        <taxon>Cellvibrionaceae</taxon>
        <taxon>Pseudomaricurvus</taxon>
    </lineage>
</organism>
<keyword evidence="2 6" id="KW-0812">Transmembrane</keyword>
<dbReference type="AlphaFoldDB" id="A0A9E5MJZ8"/>
<evidence type="ECO:0000259" key="7">
    <source>
        <dbReference type="Pfam" id="PF04932"/>
    </source>
</evidence>
<feature type="domain" description="O-antigen ligase-related" evidence="7">
    <location>
        <begin position="203"/>
        <end position="339"/>
    </location>
</feature>